<dbReference type="AlphaFoldDB" id="A0A345P791"/>
<accession>A0A345P791</accession>
<dbReference type="KEGG" id="mbah:HYN46_10045"/>
<dbReference type="RefSeq" id="WP_114899260.1">
    <property type="nucleotide sequence ID" value="NZ_CP031222.1"/>
</dbReference>
<dbReference type="OrthoDB" id="574237at2"/>
<evidence type="ECO:0008006" key="4">
    <source>
        <dbReference type="Google" id="ProtNLM"/>
    </source>
</evidence>
<dbReference type="Proteomes" id="UP000253940">
    <property type="component" value="Chromosome"/>
</dbReference>
<feature type="chain" id="PRO_5016782356" description="Lipoprotein" evidence="1">
    <location>
        <begin position="20"/>
        <end position="361"/>
    </location>
</feature>
<dbReference type="PROSITE" id="PS51257">
    <property type="entry name" value="PROKAR_LIPOPROTEIN"/>
    <property type="match status" value="1"/>
</dbReference>
<dbReference type="Gene3D" id="2.40.360.20">
    <property type="match status" value="1"/>
</dbReference>
<evidence type="ECO:0000313" key="3">
    <source>
        <dbReference type="Proteomes" id="UP000253940"/>
    </source>
</evidence>
<keyword evidence="3" id="KW-1185">Reference proteome</keyword>
<reference evidence="2 3" key="1">
    <citation type="submission" date="2018-07" db="EMBL/GenBank/DDBJ databases">
        <title>Genome sequencing of Moraxellaceae gen. HYN0046.</title>
        <authorList>
            <person name="Kim M."/>
            <person name="Yi H."/>
        </authorList>
    </citation>
    <scope>NUCLEOTIDE SEQUENCE [LARGE SCALE GENOMIC DNA]</scope>
    <source>
        <strain evidence="2 3">HYN0046</strain>
    </source>
</reference>
<sequence length="361" mass="37321">MNLKLAVVSLSVLSLVACGGGGGDSSPAPVVTPPVTPPTSYTPVPVKSGDTYTFSGVGTASDGTTGSSTSTEQVASINPANGNYVKNLFDNNKELSSIRVYDAANGQLTDNACTISPSIKEVVFPAHVGQTFNQTAVNTCPLQNSTANQIINFNASGQVLSYENITVPAGTFNTLKVQNKVVITNGVGTGLAIDPHTQDRTCWVDIVTGVNVKCDLVNTYTPAISSTYLAKSSIQLTSVSQASAAAFTLTGSTAGNPSAYLYAIPGYTTLLAANVGKNFELDTTQPVAWSMITGTNTVNLSGGNTTISYNGVSFSVTTTGTSLIVSTSYPAKLPNTVNLTFKAALVSDKTKIVTVNIFLNP</sequence>
<evidence type="ECO:0000313" key="2">
    <source>
        <dbReference type="EMBL" id="AXI03150.1"/>
    </source>
</evidence>
<organism evidence="2 3">
    <name type="scientific">Aquirhabdus parva</name>
    <dbReference type="NCBI Taxonomy" id="2283318"/>
    <lineage>
        <taxon>Bacteria</taxon>
        <taxon>Pseudomonadati</taxon>
        <taxon>Pseudomonadota</taxon>
        <taxon>Gammaproteobacteria</taxon>
        <taxon>Moraxellales</taxon>
        <taxon>Moraxellaceae</taxon>
        <taxon>Aquirhabdus</taxon>
    </lineage>
</organism>
<gene>
    <name evidence="2" type="ORF">HYN46_10045</name>
</gene>
<evidence type="ECO:0000256" key="1">
    <source>
        <dbReference type="SAM" id="SignalP"/>
    </source>
</evidence>
<keyword evidence="1" id="KW-0732">Signal</keyword>
<protein>
    <recommendedName>
        <fullName evidence="4">Lipoprotein</fullName>
    </recommendedName>
</protein>
<dbReference type="EMBL" id="CP031222">
    <property type="protein sequence ID" value="AXI03150.1"/>
    <property type="molecule type" value="Genomic_DNA"/>
</dbReference>
<name>A0A345P791_9GAMM</name>
<feature type="signal peptide" evidence="1">
    <location>
        <begin position="1"/>
        <end position="19"/>
    </location>
</feature>
<proteinExistence type="predicted"/>